<feature type="domain" description="AB hydrolase-1" evidence="1">
    <location>
        <begin position="17"/>
        <end position="133"/>
    </location>
</feature>
<dbReference type="GO" id="GO:0003824">
    <property type="term" value="F:catalytic activity"/>
    <property type="evidence" value="ECO:0007669"/>
    <property type="project" value="InterPro"/>
</dbReference>
<comment type="caution">
    <text evidence="2">The sequence shown here is derived from an EMBL/GenBank/DDBJ whole genome shotgun (WGS) entry which is preliminary data.</text>
</comment>
<evidence type="ECO:0000259" key="1">
    <source>
        <dbReference type="Pfam" id="PF00561"/>
    </source>
</evidence>
<reference evidence="3" key="1">
    <citation type="submission" date="2019-06" db="EMBL/GenBank/DDBJ databases">
        <title>Gordonia isolated from sludge of a wastewater treatment plant.</title>
        <authorList>
            <person name="Tamura T."/>
            <person name="Aoyama K."/>
            <person name="Kang Y."/>
            <person name="Saito S."/>
            <person name="Akiyama N."/>
            <person name="Yazawa K."/>
            <person name="Gonoi T."/>
            <person name="Mikami Y."/>
        </authorList>
    </citation>
    <scope>NUCLEOTIDE SEQUENCE [LARGE SCALE GENOMIC DNA]</scope>
    <source>
        <strain evidence="3">NBRC 107697</strain>
    </source>
</reference>
<dbReference type="InterPro" id="IPR050266">
    <property type="entry name" value="AB_hydrolase_sf"/>
</dbReference>
<dbReference type="Proteomes" id="UP000444980">
    <property type="component" value="Unassembled WGS sequence"/>
</dbReference>
<dbReference type="PRINTS" id="PR00111">
    <property type="entry name" value="ABHYDROLASE"/>
</dbReference>
<evidence type="ECO:0000313" key="3">
    <source>
        <dbReference type="Proteomes" id="UP000444980"/>
    </source>
</evidence>
<dbReference type="Pfam" id="PF00561">
    <property type="entry name" value="Abhydrolase_1"/>
    <property type="match status" value="1"/>
</dbReference>
<organism evidence="2 3">
    <name type="scientific">Gordonia crocea</name>
    <dbReference type="NCBI Taxonomy" id="589162"/>
    <lineage>
        <taxon>Bacteria</taxon>
        <taxon>Bacillati</taxon>
        <taxon>Actinomycetota</taxon>
        <taxon>Actinomycetes</taxon>
        <taxon>Mycobacteriales</taxon>
        <taxon>Gordoniaceae</taxon>
        <taxon>Gordonia</taxon>
    </lineage>
</organism>
<name>A0A7I9V2C0_9ACTN</name>
<dbReference type="InterPro" id="IPR000639">
    <property type="entry name" value="Epox_hydrolase-like"/>
</dbReference>
<dbReference type="Gene3D" id="3.40.50.1820">
    <property type="entry name" value="alpha/beta hydrolase"/>
    <property type="match status" value="1"/>
</dbReference>
<dbReference type="SUPFAM" id="SSF53474">
    <property type="entry name" value="alpha/beta-Hydrolases"/>
    <property type="match status" value="1"/>
</dbReference>
<keyword evidence="3" id="KW-1185">Reference proteome</keyword>
<sequence>MTELSVETFGPADSDRVVLALHGLTGHGRRWARLATDLPDHRVVAPDLLGHGESPWEPPWSYDAHLHALDSLVAQTDSPLTVVGHSFGGALAIRLAQRHPDRVRALVLLDPAQGLDPGRALEVAAASMAHWTYPSPSAARDAKRAEGWADIPDEVLDEEIAVHLQPSESLGLPAGAYGWRVSQPAAATAWSEMATPAELPPPTVPTDVVVADRVAPPLVSPAFLKACARERPNSVRIHHADCEHMVPFLVPELVARLVRAATGSD</sequence>
<dbReference type="EMBL" id="BJOU01000019">
    <property type="protein sequence ID" value="GED99545.1"/>
    <property type="molecule type" value="Genomic_DNA"/>
</dbReference>
<proteinExistence type="predicted"/>
<dbReference type="PANTHER" id="PTHR43798:SF33">
    <property type="entry name" value="HYDROLASE, PUTATIVE (AFU_ORTHOLOGUE AFUA_2G14860)-RELATED"/>
    <property type="match status" value="1"/>
</dbReference>
<dbReference type="InterPro" id="IPR000073">
    <property type="entry name" value="AB_hydrolase_1"/>
</dbReference>
<dbReference type="PANTHER" id="PTHR43798">
    <property type="entry name" value="MONOACYLGLYCEROL LIPASE"/>
    <property type="match status" value="1"/>
</dbReference>
<dbReference type="RefSeq" id="WP_161928803.1">
    <property type="nucleotide sequence ID" value="NZ_BJOU01000019.1"/>
</dbReference>
<dbReference type="GO" id="GO:0016020">
    <property type="term" value="C:membrane"/>
    <property type="evidence" value="ECO:0007669"/>
    <property type="project" value="TreeGrafter"/>
</dbReference>
<gene>
    <name evidence="2" type="primary">lipV</name>
    <name evidence="2" type="ORF">nbrc107697_35840</name>
</gene>
<dbReference type="PRINTS" id="PR00412">
    <property type="entry name" value="EPOXHYDRLASE"/>
</dbReference>
<evidence type="ECO:0000313" key="2">
    <source>
        <dbReference type="EMBL" id="GED99545.1"/>
    </source>
</evidence>
<accession>A0A7I9V2C0</accession>
<protein>
    <submittedName>
        <fullName evidence="2">Lipase LipV</fullName>
    </submittedName>
</protein>
<dbReference type="AlphaFoldDB" id="A0A7I9V2C0"/>
<dbReference type="InterPro" id="IPR029058">
    <property type="entry name" value="AB_hydrolase_fold"/>
</dbReference>
<dbReference type="OrthoDB" id="3193334at2"/>